<evidence type="ECO:0000256" key="7">
    <source>
        <dbReference type="ARBA" id="ARBA00022857"/>
    </source>
</evidence>
<evidence type="ECO:0000313" key="14">
    <source>
        <dbReference type="EMBL" id="KSU50551.1"/>
    </source>
</evidence>
<evidence type="ECO:0000256" key="1">
    <source>
        <dbReference type="ARBA" id="ARBA00002919"/>
    </source>
</evidence>
<dbReference type="InterPro" id="IPR008927">
    <property type="entry name" value="6-PGluconate_DH-like_C_sf"/>
</dbReference>
<gene>
    <name evidence="14" type="ORF">AS033_03990</name>
</gene>
<comment type="pathway">
    <text evidence="2 11">Cofactor biosynthesis; (R)-pantothenate biosynthesis; (R)-pantoate from 3-methyl-2-oxobutanoate: step 2/2.</text>
</comment>
<reference evidence="14 15" key="1">
    <citation type="journal article" date="2015" name="Int. J. Syst. Evol. Microbiol.">
        <title>Exiguobacterium enclense sp. nov., isolated from sediment.</title>
        <authorList>
            <person name="Dastager S.G."/>
            <person name="Mawlankar R."/>
            <person name="Sonalkar V.V."/>
            <person name="Thorat M.N."/>
            <person name="Mual P."/>
            <person name="Verma A."/>
            <person name="Krishnamurthi S."/>
            <person name="Tang S.K."/>
            <person name="Li W.J."/>
        </authorList>
    </citation>
    <scope>NUCLEOTIDE SEQUENCE [LARGE SCALE GENOMIC DNA]</scope>
    <source>
        <strain evidence="14 15">NIO-1109</strain>
    </source>
</reference>
<proteinExistence type="inferred from homology"/>
<dbReference type="UniPathway" id="UPA00028">
    <property type="reaction ID" value="UER00004"/>
</dbReference>
<dbReference type="SUPFAM" id="SSF51735">
    <property type="entry name" value="NAD(P)-binding Rossmann-fold domains"/>
    <property type="match status" value="1"/>
</dbReference>
<dbReference type="SUPFAM" id="SSF48179">
    <property type="entry name" value="6-phosphogluconate dehydrogenase C-terminal domain-like"/>
    <property type="match status" value="1"/>
</dbReference>
<comment type="function">
    <text evidence="1 11">Catalyzes the NADPH-dependent reduction of ketopantoate into pantoic acid.</text>
</comment>
<dbReference type="InterPro" id="IPR036291">
    <property type="entry name" value="NAD(P)-bd_dom_sf"/>
</dbReference>
<evidence type="ECO:0000256" key="5">
    <source>
        <dbReference type="ARBA" id="ARBA00019465"/>
    </source>
</evidence>
<keyword evidence="6 11" id="KW-0566">Pantothenate biosynthesis</keyword>
<dbReference type="EC" id="1.1.1.169" evidence="4 11"/>
<evidence type="ECO:0000256" key="9">
    <source>
        <dbReference type="ARBA" id="ARBA00032024"/>
    </source>
</evidence>
<dbReference type="EMBL" id="LNQL01000001">
    <property type="protein sequence ID" value="KSU50551.1"/>
    <property type="molecule type" value="Genomic_DNA"/>
</dbReference>
<evidence type="ECO:0000256" key="2">
    <source>
        <dbReference type="ARBA" id="ARBA00004994"/>
    </source>
</evidence>
<evidence type="ECO:0000256" key="3">
    <source>
        <dbReference type="ARBA" id="ARBA00007870"/>
    </source>
</evidence>
<evidence type="ECO:0000256" key="11">
    <source>
        <dbReference type="RuleBase" id="RU362068"/>
    </source>
</evidence>
<feature type="domain" description="Ketopantoate reductase C-terminal" evidence="13">
    <location>
        <begin position="152"/>
        <end position="266"/>
    </location>
</feature>
<dbReference type="InterPro" id="IPR050838">
    <property type="entry name" value="Ketopantoate_reductase"/>
</dbReference>
<keyword evidence="7 11" id="KW-0521">NADP</keyword>
<dbReference type="Proteomes" id="UP000053797">
    <property type="component" value="Unassembled WGS sequence"/>
</dbReference>
<dbReference type="Pfam" id="PF08546">
    <property type="entry name" value="ApbA_C"/>
    <property type="match status" value="1"/>
</dbReference>
<dbReference type="InterPro" id="IPR013332">
    <property type="entry name" value="KPR_N"/>
</dbReference>
<dbReference type="PANTHER" id="PTHR43765">
    <property type="entry name" value="2-DEHYDROPANTOATE 2-REDUCTASE-RELATED"/>
    <property type="match status" value="1"/>
</dbReference>
<dbReference type="InterPro" id="IPR013752">
    <property type="entry name" value="KPA_reductase"/>
</dbReference>
<dbReference type="InterPro" id="IPR013328">
    <property type="entry name" value="6PGD_dom2"/>
</dbReference>
<evidence type="ECO:0000256" key="4">
    <source>
        <dbReference type="ARBA" id="ARBA00013014"/>
    </source>
</evidence>
<dbReference type="RefSeq" id="WP_055968669.1">
    <property type="nucleotide sequence ID" value="NZ_FMYN01000001.1"/>
</dbReference>
<keyword evidence="8 11" id="KW-0560">Oxidoreductase</keyword>
<organism evidence="14 15">
    <name type="scientific">Exiguobacterium indicum</name>
    <dbReference type="NCBI Taxonomy" id="296995"/>
    <lineage>
        <taxon>Bacteria</taxon>
        <taxon>Bacillati</taxon>
        <taxon>Bacillota</taxon>
        <taxon>Bacilli</taxon>
        <taxon>Bacillales</taxon>
        <taxon>Bacillales Family XII. Incertae Sedis</taxon>
        <taxon>Exiguobacterium</taxon>
    </lineage>
</organism>
<evidence type="ECO:0000259" key="12">
    <source>
        <dbReference type="Pfam" id="PF02558"/>
    </source>
</evidence>
<name>A0A0V8GJT4_9BACL</name>
<dbReference type="Gene3D" id="3.40.50.720">
    <property type="entry name" value="NAD(P)-binding Rossmann-like Domain"/>
    <property type="match status" value="1"/>
</dbReference>
<evidence type="ECO:0000313" key="15">
    <source>
        <dbReference type="Proteomes" id="UP000053797"/>
    </source>
</evidence>
<evidence type="ECO:0000256" key="6">
    <source>
        <dbReference type="ARBA" id="ARBA00022655"/>
    </source>
</evidence>
<accession>A0A0V8GJT4</accession>
<dbReference type="InterPro" id="IPR003710">
    <property type="entry name" value="ApbA"/>
</dbReference>
<comment type="catalytic activity">
    <reaction evidence="10 11">
        <text>(R)-pantoate + NADP(+) = 2-dehydropantoate + NADPH + H(+)</text>
        <dbReference type="Rhea" id="RHEA:16233"/>
        <dbReference type="ChEBI" id="CHEBI:11561"/>
        <dbReference type="ChEBI" id="CHEBI:15378"/>
        <dbReference type="ChEBI" id="CHEBI:15980"/>
        <dbReference type="ChEBI" id="CHEBI:57783"/>
        <dbReference type="ChEBI" id="CHEBI:58349"/>
        <dbReference type="EC" id="1.1.1.169"/>
    </reaction>
</comment>
<evidence type="ECO:0000256" key="8">
    <source>
        <dbReference type="ARBA" id="ARBA00023002"/>
    </source>
</evidence>
<dbReference type="AlphaFoldDB" id="A0A0V8GJT4"/>
<dbReference type="GO" id="GO:0015940">
    <property type="term" value="P:pantothenate biosynthetic process"/>
    <property type="evidence" value="ECO:0007669"/>
    <property type="project" value="UniProtKB-UniPathway"/>
</dbReference>
<comment type="similarity">
    <text evidence="3 11">Belongs to the ketopantoate reductase family.</text>
</comment>
<dbReference type="GO" id="GO:0008677">
    <property type="term" value="F:2-dehydropantoate 2-reductase activity"/>
    <property type="evidence" value="ECO:0007669"/>
    <property type="project" value="UniProtKB-EC"/>
</dbReference>
<dbReference type="Gene3D" id="1.10.1040.10">
    <property type="entry name" value="N-(1-d-carboxylethyl)-l-norvaline Dehydrogenase, domain 2"/>
    <property type="match status" value="1"/>
</dbReference>
<sequence>MNVGIIGAGAIGLLLASYLSEDHAVTLYVRQEQEEERPIIRDGQASRLVRIQKIDRLESEDLVFVATKSYDIKSVIPFLKRLTCPVMFLQNGMDHLKWKEQLPHVLFGVVEHGAMRTAPFEVQHTGKGRIRYGNQEVANLSSKQLCFELESDMEAVLLTKLFINVVINPVTAYYGVENGSLLEMPYREEARQLFDEMRTIFPHHDITYSEIERIMKNTSKNRSSMLRDLEYGRRTEVEPILGYALRQATTATPRLSFYYEQIKQREGPQ</sequence>
<comment type="caution">
    <text evidence="14">The sequence shown here is derived from an EMBL/GenBank/DDBJ whole genome shotgun (WGS) entry which is preliminary data.</text>
</comment>
<dbReference type="NCBIfam" id="TIGR00745">
    <property type="entry name" value="apbA_panE"/>
    <property type="match status" value="1"/>
</dbReference>
<dbReference type="PANTHER" id="PTHR43765:SF2">
    <property type="entry name" value="2-DEHYDROPANTOATE 2-REDUCTASE"/>
    <property type="match status" value="1"/>
</dbReference>
<feature type="domain" description="Ketopantoate reductase N-terminal" evidence="12">
    <location>
        <begin position="3"/>
        <end position="134"/>
    </location>
</feature>
<dbReference type="GO" id="GO:0050661">
    <property type="term" value="F:NADP binding"/>
    <property type="evidence" value="ECO:0007669"/>
    <property type="project" value="TreeGrafter"/>
</dbReference>
<dbReference type="GO" id="GO:0005737">
    <property type="term" value="C:cytoplasm"/>
    <property type="evidence" value="ECO:0007669"/>
    <property type="project" value="TreeGrafter"/>
</dbReference>
<protein>
    <recommendedName>
        <fullName evidence="5 11">2-dehydropantoate 2-reductase</fullName>
        <ecNumber evidence="4 11">1.1.1.169</ecNumber>
    </recommendedName>
    <alternativeName>
        <fullName evidence="9 11">Ketopantoate reductase</fullName>
    </alternativeName>
</protein>
<evidence type="ECO:0000256" key="10">
    <source>
        <dbReference type="ARBA" id="ARBA00048793"/>
    </source>
</evidence>
<dbReference type="OrthoDB" id="9800163at2"/>
<dbReference type="Pfam" id="PF02558">
    <property type="entry name" value="ApbA"/>
    <property type="match status" value="1"/>
</dbReference>
<evidence type="ECO:0000259" key="13">
    <source>
        <dbReference type="Pfam" id="PF08546"/>
    </source>
</evidence>